<accession>A0AA95EZM1</accession>
<dbReference type="AlphaFoldDB" id="A0AA95EZM1"/>
<evidence type="ECO:0000256" key="6">
    <source>
        <dbReference type="ARBA" id="ARBA00022989"/>
    </source>
</evidence>
<evidence type="ECO:0000256" key="3">
    <source>
        <dbReference type="ARBA" id="ARBA00022448"/>
    </source>
</evidence>
<dbReference type="EMBL" id="CP119317">
    <property type="protein sequence ID" value="WEK55789.1"/>
    <property type="molecule type" value="Genomic_DNA"/>
</dbReference>
<reference evidence="10" key="1">
    <citation type="submission" date="2023-03" db="EMBL/GenBank/DDBJ databases">
        <title>Andean soil-derived lignocellulolytic bacterial consortium as a source of novel taxa and putative plastic-active enzymes.</title>
        <authorList>
            <person name="Diaz-Garcia L."/>
            <person name="Chuvochina M."/>
            <person name="Feuerriegel G."/>
            <person name="Bunk B."/>
            <person name="Sproer C."/>
            <person name="Streit W.R."/>
            <person name="Rodriguez L.M."/>
            <person name="Overmann J."/>
            <person name="Jimenez D.J."/>
        </authorList>
    </citation>
    <scope>NUCLEOTIDE SEQUENCE</scope>
    <source>
        <strain evidence="10">MAG 2441</strain>
    </source>
</reference>
<feature type="transmembrane region" description="Helical" evidence="8">
    <location>
        <begin position="282"/>
        <end position="301"/>
    </location>
</feature>
<dbReference type="Gene3D" id="3.40.1710.10">
    <property type="entry name" value="abc type-2 transporter like domain"/>
    <property type="match status" value="1"/>
</dbReference>
<evidence type="ECO:0000256" key="1">
    <source>
        <dbReference type="ARBA" id="ARBA00004651"/>
    </source>
</evidence>
<keyword evidence="7 8" id="KW-0472">Membrane</keyword>
<dbReference type="PROSITE" id="PS51012">
    <property type="entry name" value="ABC_TM2"/>
    <property type="match status" value="1"/>
</dbReference>
<evidence type="ECO:0000256" key="8">
    <source>
        <dbReference type="SAM" id="Phobius"/>
    </source>
</evidence>
<feature type="transmembrane region" description="Helical" evidence="8">
    <location>
        <begin position="245"/>
        <end position="270"/>
    </location>
</feature>
<dbReference type="PANTHER" id="PTHR30294:SF45">
    <property type="entry name" value="LINEARMYCIN RESISTANCE PERMEASE PROTEIN LNRN"/>
    <property type="match status" value="1"/>
</dbReference>
<keyword evidence="4" id="KW-1003">Cell membrane</keyword>
<feature type="transmembrane region" description="Helical" evidence="8">
    <location>
        <begin position="175"/>
        <end position="196"/>
    </location>
</feature>
<sequence length="365" mass="40937">MTIFQNTVKRIFRNKIQLFFIVIFPVAFMMLGYIGEQPDVKTAIFDHDQTALTEALTKHVTDRTSVLTFEEHELEGKLISLEVDYVLVIDKGFTDRLIAGEEGGITTYTVQESNFADSIGTFVEQWLQHGRILASAVDHNNEAFYEQFNHYDQQGVFQLEQFSVVNEGVTRSLSVFGYFIIAMLYTSLITGLFILLNKSNHTFYRTLTAPVSVRGYMLQTIVGFLFVAFVQITFVMLFLKWVFGIYLAGSMMSIYVFIIIFSLVSVSFGVAISSISKNTIQACLIGICLIAPMAMLGGAYFPLDYAPDLILTISQFTPVSWVVNGMEKLLLGATIADLGKEITVLLLFAAIFFLIGTMRKTDIAK</sequence>
<dbReference type="InterPro" id="IPR047817">
    <property type="entry name" value="ABC2_TM_bact-type"/>
</dbReference>
<dbReference type="InterPro" id="IPR051449">
    <property type="entry name" value="ABC-2_transporter_component"/>
</dbReference>
<feature type="transmembrane region" description="Helical" evidence="8">
    <location>
        <begin position="216"/>
        <end position="239"/>
    </location>
</feature>
<evidence type="ECO:0000313" key="10">
    <source>
        <dbReference type="EMBL" id="WEK55789.1"/>
    </source>
</evidence>
<name>A0AA95EZM1_9BACL</name>
<feature type="transmembrane region" description="Helical" evidence="8">
    <location>
        <begin position="329"/>
        <end position="355"/>
    </location>
</feature>
<protein>
    <submittedName>
        <fullName evidence="10">ABC transporter permease</fullName>
    </submittedName>
</protein>
<keyword evidence="11" id="KW-1185">Reference proteome</keyword>
<evidence type="ECO:0000313" key="11">
    <source>
        <dbReference type="Proteomes" id="UP001178662"/>
    </source>
</evidence>
<keyword evidence="6 8" id="KW-1133">Transmembrane helix</keyword>
<evidence type="ECO:0000256" key="2">
    <source>
        <dbReference type="ARBA" id="ARBA00007783"/>
    </source>
</evidence>
<dbReference type="InterPro" id="IPR013525">
    <property type="entry name" value="ABC2_TM"/>
</dbReference>
<feature type="domain" description="ABC transmembrane type-2" evidence="9">
    <location>
        <begin position="113"/>
        <end position="363"/>
    </location>
</feature>
<organism evidence="10 11">
    <name type="scientific">Candidatus Cohnella colombiensis</name>
    <dbReference type="NCBI Taxonomy" id="3121368"/>
    <lineage>
        <taxon>Bacteria</taxon>
        <taxon>Bacillati</taxon>
        <taxon>Bacillota</taxon>
        <taxon>Bacilli</taxon>
        <taxon>Bacillales</taxon>
        <taxon>Paenibacillaceae</taxon>
        <taxon>Cohnella</taxon>
    </lineage>
</organism>
<gene>
    <name evidence="10" type="ORF">P0Y55_07015</name>
</gene>
<keyword evidence="5 8" id="KW-0812">Transmembrane</keyword>
<evidence type="ECO:0000256" key="5">
    <source>
        <dbReference type="ARBA" id="ARBA00022692"/>
    </source>
</evidence>
<feature type="transmembrane region" description="Helical" evidence="8">
    <location>
        <begin position="16"/>
        <end position="35"/>
    </location>
</feature>
<evidence type="ECO:0000256" key="7">
    <source>
        <dbReference type="ARBA" id="ARBA00023136"/>
    </source>
</evidence>
<evidence type="ECO:0000256" key="4">
    <source>
        <dbReference type="ARBA" id="ARBA00022475"/>
    </source>
</evidence>
<keyword evidence="3" id="KW-0813">Transport</keyword>
<dbReference type="Proteomes" id="UP001178662">
    <property type="component" value="Chromosome"/>
</dbReference>
<comment type="similarity">
    <text evidence="2">Belongs to the ABC-2 integral membrane protein family.</text>
</comment>
<evidence type="ECO:0000259" key="9">
    <source>
        <dbReference type="PROSITE" id="PS51012"/>
    </source>
</evidence>
<proteinExistence type="inferred from homology"/>
<dbReference type="Pfam" id="PF12698">
    <property type="entry name" value="ABC2_membrane_3"/>
    <property type="match status" value="1"/>
</dbReference>
<dbReference type="PANTHER" id="PTHR30294">
    <property type="entry name" value="MEMBRANE COMPONENT OF ABC TRANSPORTER YHHJ-RELATED"/>
    <property type="match status" value="1"/>
</dbReference>
<dbReference type="GO" id="GO:0005886">
    <property type="term" value="C:plasma membrane"/>
    <property type="evidence" value="ECO:0007669"/>
    <property type="project" value="UniProtKB-SubCell"/>
</dbReference>
<dbReference type="GO" id="GO:0140359">
    <property type="term" value="F:ABC-type transporter activity"/>
    <property type="evidence" value="ECO:0007669"/>
    <property type="project" value="InterPro"/>
</dbReference>
<comment type="subcellular location">
    <subcellularLocation>
        <location evidence="1">Cell membrane</location>
        <topology evidence="1">Multi-pass membrane protein</topology>
    </subcellularLocation>
</comment>